<feature type="compositionally biased region" description="Basic and acidic residues" evidence="1">
    <location>
        <begin position="14"/>
        <end position="36"/>
    </location>
</feature>
<gene>
    <name evidence="2" type="ORF">DBZ36_18155</name>
</gene>
<proteinExistence type="predicted"/>
<evidence type="ECO:0000313" key="3">
    <source>
        <dbReference type="Proteomes" id="UP000286482"/>
    </source>
</evidence>
<organism evidence="2 3">
    <name type="scientific">Alginatibacterium sediminis</name>
    <dbReference type="NCBI Taxonomy" id="2164068"/>
    <lineage>
        <taxon>Bacteria</taxon>
        <taxon>Pseudomonadati</taxon>
        <taxon>Pseudomonadota</taxon>
        <taxon>Gammaproteobacteria</taxon>
        <taxon>Alteromonadales</taxon>
        <taxon>Alteromonadaceae</taxon>
        <taxon>Alginatibacterium</taxon>
    </lineage>
</organism>
<evidence type="ECO:0000313" key="2">
    <source>
        <dbReference type="EMBL" id="RKF13695.1"/>
    </source>
</evidence>
<keyword evidence="3" id="KW-1185">Reference proteome</keyword>
<sequence>MNRQKLLDEIRQLQQRADELEQSEKTDQKVDRDKGETTPLAEANKATLVVEEDLTTDSADHIDADELMQQIRSQVEESLSFDDNSKQQLAEILKEVEQQFEQLPKKACLAVFTAGILLGKFLR</sequence>
<name>A0A420E6N6_9ALTE</name>
<dbReference type="RefSeq" id="WP_120356405.1">
    <property type="nucleotide sequence ID" value="NZ_RAQO01000010.1"/>
</dbReference>
<evidence type="ECO:0000256" key="1">
    <source>
        <dbReference type="SAM" id="MobiDB-lite"/>
    </source>
</evidence>
<comment type="caution">
    <text evidence="2">The sequence shown here is derived from an EMBL/GenBank/DDBJ whole genome shotgun (WGS) entry which is preliminary data.</text>
</comment>
<protein>
    <submittedName>
        <fullName evidence="2">Uncharacterized protein</fullName>
    </submittedName>
</protein>
<accession>A0A420E6N6</accession>
<dbReference type="Proteomes" id="UP000286482">
    <property type="component" value="Unassembled WGS sequence"/>
</dbReference>
<feature type="region of interest" description="Disordered" evidence="1">
    <location>
        <begin position="14"/>
        <end position="42"/>
    </location>
</feature>
<dbReference type="AlphaFoldDB" id="A0A420E6N6"/>
<dbReference type="EMBL" id="RAQO01000010">
    <property type="protein sequence ID" value="RKF13695.1"/>
    <property type="molecule type" value="Genomic_DNA"/>
</dbReference>
<reference evidence="2 3" key="1">
    <citation type="submission" date="2018-09" db="EMBL/GenBank/DDBJ databases">
        <authorList>
            <person name="Wang Z."/>
        </authorList>
    </citation>
    <scope>NUCLEOTIDE SEQUENCE [LARGE SCALE GENOMIC DNA]</scope>
    <source>
        <strain evidence="2 3">ALS 81</strain>
    </source>
</reference>